<keyword evidence="3" id="KW-1185">Reference proteome</keyword>
<sequence>MVQTRTRSGRQIKKPEFYQPEEAVLEDDYASDEHDSDFDSDIDTEQEYHSDDDSDDDEDEGSLKDFVVDDDEASESEEEDA</sequence>
<dbReference type="Proteomes" id="UP000203890">
    <property type="component" value="Segment"/>
</dbReference>
<feature type="compositionally biased region" description="Acidic residues" evidence="1">
    <location>
        <begin position="68"/>
        <end position="81"/>
    </location>
</feature>
<name>A9YVY6_9PHYC</name>
<proteinExistence type="predicted"/>
<dbReference type="KEGG" id="vg:5845702"/>
<gene>
    <name evidence="2" type="ORF">OtV5_079</name>
</gene>
<evidence type="ECO:0000313" key="3">
    <source>
        <dbReference type="Proteomes" id="UP000203890"/>
    </source>
</evidence>
<evidence type="ECO:0000313" key="2">
    <source>
        <dbReference type="EMBL" id="ABY27869.1"/>
    </source>
</evidence>
<dbReference type="GeneID" id="5845702"/>
<reference evidence="2 3" key="1">
    <citation type="journal article" date="2008" name="PLoS ONE">
        <title>Life-cycle and genome of OtV5, a large DNA virus of the pelagic marine unicellular green alga Ostreococcus tauri.</title>
        <authorList>
            <person name="Derelle E."/>
            <person name="Ferraz C."/>
            <person name="Escande M.L."/>
            <person name="Eychenie S."/>
            <person name="Cooke R."/>
            <person name="Piganeau G."/>
            <person name="Desdevises Y."/>
            <person name="Bellec L."/>
            <person name="Moreau H."/>
            <person name="Grimsley N."/>
        </authorList>
    </citation>
    <scope>NUCLEOTIDE SEQUENCE [LARGE SCALE GENOMIC DNA]</scope>
    <source>
        <strain evidence="2 3">OtV5</strain>
    </source>
</reference>
<feature type="compositionally biased region" description="Acidic residues" evidence="1">
    <location>
        <begin position="23"/>
        <end position="45"/>
    </location>
</feature>
<dbReference type="RefSeq" id="YP_001648165.1">
    <property type="nucleotide sequence ID" value="NC_010191.2"/>
</dbReference>
<dbReference type="EMBL" id="EU304328">
    <property type="protein sequence ID" value="ABY27869.1"/>
    <property type="molecule type" value="Genomic_DNA"/>
</dbReference>
<feature type="region of interest" description="Disordered" evidence="1">
    <location>
        <begin position="1"/>
        <end position="81"/>
    </location>
</feature>
<protein>
    <submittedName>
        <fullName evidence="2">Uncharacterized protein</fullName>
    </submittedName>
</protein>
<accession>A9YVY6</accession>
<evidence type="ECO:0000256" key="1">
    <source>
        <dbReference type="SAM" id="MobiDB-lite"/>
    </source>
</evidence>
<dbReference type="OrthoDB" id="27661at10239"/>
<organism evidence="2 3">
    <name type="scientific">Ostreococcus tauri virus OtV5</name>
    <dbReference type="NCBI Taxonomy" id="1785753"/>
    <lineage>
        <taxon>Viruses</taxon>
        <taxon>Varidnaviria</taxon>
        <taxon>Bamfordvirae</taxon>
        <taxon>Nucleocytoviricota</taxon>
        <taxon>Megaviricetes</taxon>
        <taxon>Algavirales</taxon>
        <taxon>Phycodnaviridae</taxon>
        <taxon>Prasinovirus</taxon>
        <taxon>Prasinovirus ostreotauri</taxon>
    </lineage>
</organism>